<dbReference type="Proteomes" id="UP000008561">
    <property type="component" value="Chromosome"/>
</dbReference>
<dbReference type="RefSeq" id="WP_012175715.1">
    <property type="nucleotide sequence ID" value="NC_009943.1"/>
</dbReference>
<protein>
    <recommendedName>
        <fullName evidence="3">Phenylacetate--CoA ligase family protein</fullName>
    </recommendedName>
</protein>
<dbReference type="PANTHER" id="PTHR36932">
    <property type="entry name" value="CAPSULAR POLYSACCHARIDE BIOSYNTHESIS PROTEIN"/>
    <property type="match status" value="1"/>
</dbReference>
<dbReference type="OrthoDB" id="5484550at2"/>
<name>A8ZV13_DESOH</name>
<dbReference type="eggNOG" id="COG1541">
    <property type="taxonomic scope" value="Bacteria"/>
</dbReference>
<evidence type="ECO:0000313" key="1">
    <source>
        <dbReference type="EMBL" id="ABW68103.1"/>
    </source>
</evidence>
<dbReference type="Gene3D" id="3.40.50.12780">
    <property type="entry name" value="N-terminal domain of ligase-like"/>
    <property type="match status" value="1"/>
</dbReference>
<sequence>MDAIPQSTITGISWPALPSPEASARLSIMYQLGRTQWWSAEALETNQFRQVNRLVRHAVSSTRFYHDRLTAAGIDGHTEITPEMFLKIPLLQRGDIQSRIKEMTSTAVPQGHGRIGVARSSGSTGQPIQIYSTSASQFFWMAFSLRDHLWHKRDFSRPYAEIRVGVENRDDARWGPAVSRVFPTGPAARLNIKESIDTQIRWLQKHRIYYLLSYPSNIREMAKKCLEAGILLPDLGQVRTFGETVSDELRDLCRRAWNVEVKDMYSSMEIGYMALQCPDHGHYHVMSEGVLLEVLDDAGNPCKPGDIGRVVITDLHNFATPMIRYEILDYAQVGAPCPCGRGLPVLKRIMGRQRNMMKMPDGTRRWPSFGMRQWPCAEKINQIQIIQKEIDLLVVRLVVKAPLTATDEQGITAIIRERAEYPFRVTFEYVDVIEKPANFKFDLFFSEV</sequence>
<dbReference type="PANTHER" id="PTHR36932:SF1">
    <property type="entry name" value="CAPSULAR POLYSACCHARIDE BIOSYNTHESIS PROTEIN"/>
    <property type="match status" value="1"/>
</dbReference>
<accession>A8ZV13</accession>
<dbReference type="EMBL" id="CP000859">
    <property type="protein sequence ID" value="ABW68103.1"/>
    <property type="molecule type" value="Genomic_DNA"/>
</dbReference>
<dbReference type="SUPFAM" id="SSF56801">
    <property type="entry name" value="Acetyl-CoA synthetase-like"/>
    <property type="match status" value="1"/>
</dbReference>
<dbReference type="KEGG" id="dol:Dole_2299"/>
<organism evidence="1 2">
    <name type="scientific">Desulfosudis oleivorans (strain DSM 6200 / JCM 39069 / Hxd3)</name>
    <name type="common">Desulfococcus oleovorans</name>
    <dbReference type="NCBI Taxonomy" id="96561"/>
    <lineage>
        <taxon>Bacteria</taxon>
        <taxon>Pseudomonadati</taxon>
        <taxon>Thermodesulfobacteriota</taxon>
        <taxon>Desulfobacteria</taxon>
        <taxon>Desulfobacterales</taxon>
        <taxon>Desulfosudaceae</taxon>
        <taxon>Desulfosudis</taxon>
    </lineage>
</organism>
<evidence type="ECO:0000313" key="2">
    <source>
        <dbReference type="Proteomes" id="UP000008561"/>
    </source>
</evidence>
<dbReference type="HOGENOM" id="CLU_035301_5_2_7"/>
<gene>
    <name evidence="1" type="ordered locus">Dole_2299</name>
</gene>
<reference evidence="1 2" key="1">
    <citation type="submission" date="2007-10" db="EMBL/GenBank/DDBJ databases">
        <title>Complete sequence of Desulfococcus oleovorans Hxd3.</title>
        <authorList>
            <consortium name="US DOE Joint Genome Institute"/>
            <person name="Copeland A."/>
            <person name="Lucas S."/>
            <person name="Lapidus A."/>
            <person name="Barry K."/>
            <person name="Glavina del Rio T."/>
            <person name="Dalin E."/>
            <person name="Tice H."/>
            <person name="Pitluck S."/>
            <person name="Kiss H."/>
            <person name="Brettin T."/>
            <person name="Bruce D."/>
            <person name="Detter J.C."/>
            <person name="Han C."/>
            <person name="Schmutz J."/>
            <person name="Larimer F."/>
            <person name="Land M."/>
            <person name="Hauser L."/>
            <person name="Kyrpides N."/>
            <person name="Kim E."/>
            <person name="Wawrik B."/>
            <person name="Richardson P."/>
        </authorList>
    </citation>
    <scope>NUCLEOTIDE SEQUENCE [LARGE SCALE GENOMIC DNA]</scope>
    <source>
        <strain evidence="2">DSM 6200 / JCM 39069 / Hxd3</strain>
    </source>
</reference>
<keyword evidence="2" id="KW-1185">Reference proteome</keyword>
<dbReference type="InterPro" id="IPR042099">
    <property type="entry name" value="ANL_N_sf"/>
</dbReference>
<dbReference type="AlphaFoldDB" id="A8ZV13"/>
<dbReference type="STRING" id="96561.Dole_2299"/>
<proteinExistence type="predicted"/>
<dbReference type="InterPro" id="IPR053158">
    <property type="entry name" value="CapK_Type1_Caps_Biosynth"/>
</dbReference>
<evidence type="ECO:0008006" key="3">
    <source>
        <dbReference type="Google" id="ProtNLM"/>
    </source>
</evidence>